<organism evidence="1 2">
    <name type="scientific">Peronosclerospora sorghi</name>
    <dbReference type="NCBI Taxonomy" id="230839"/>
    <lineage>
        <taxon>Eukaryota</taxon>
        <taxon>Sar</taxon>
        <taxon>Stramenopiles</taxon>
        <taxon>Oomycota</taxon>
        <taxon>Peronosporomycetes</taxon>
        <taxon>Peronosporales</taxon>
        <taxon>Peronosporaceae</taxon>
        <taxon>Peronosclerospora</taxon>
    </lineage>
</organism>
<keyword evidence="2" id="KW-1185">Reference proteome</keyword>
<reference evidence="1 2" key="1">
    <citation type="journal article" date="2022" name="bioRxiv">
        <title>The genome of the oomycete Peronosclerospora sorghi, a cosmopolitan pathogen of maize and sorghum, is inflated with dispersed pseudogenes.</title>
        <authorList>
            <person name="Fletcher K."/>
            <person name="Martin F."/>
            <person name="Isakeit T."/>
            <person name="Cavanaugh K."/>
            <person name="Magill C."/>
            <person name="Michelmore R."/>
        </authorList>
    </citation>
    <scope>NUCLEOTIDE SEQUENCE [LARGE SCALE GENOMIC DNA]</scope>
    <source>
        <strain evidence="1">P6</strain>
    </source>
</reference>
<proteinExistence type="predicted"/>
<evidence type="ECO:0000313" key="2">
    <source>
        <dbReference type="Proteomes" id="UP001163321"/>
    </source>
</evidence>
<comment type="caution">
    <text evidence="1">The sequence shown here is derived from an EMBL/GenBank/DDBJ whole genome shotgun (WGS) entry which is preliminary data.</text>
</comment>
<name>A0ACC0WMP0_9STRA</name>
<dbReference type="EMBL" id="CM047591">
    <property type="protein sequence ID" value="KAI9918996.1"/>
    <property type="molecule type" value="Genomic_DNA"/>
</dbReference>
<gene>
    <name evidence="1" type="ORF">PsorP6_011419</name>
</gene>
<protein>
    <submittedName>
        <fullName evidence="1">Uncharacterized protein</fullName>
    </submittedName>
</protein>
<evidence type="ECO:0000313" key="1">
    <source>
        <dbReference type="EMBL" id="KAI9918996.1"/>
    </source>
</evidence>
<sequence length="464" mass="51705">MLRTWAFAACYVAIHGSSASAGTFDQYDAKAEAIVQSFSPEQLLGQMTQLDLGMIMNSDTRELNETAVRTYAKMYVGSYLNTYFSEPVNGTYGFSPRAFRAMIQRIQEISMEENGGHPIIYGIDSVHGANYVDGSVLFPQQINSAASFNPQLLFDAARVTARDTEAAGISWIFAPILDISQHKLWARTFETFGEDTYLATVMADAIVRGLQSRNQTAACLKHFIAYSKEPTGHDRENVLVSDFDILNTFMPPYKAAMEAGALSVMENYISINGDPVIRSSKLLNGLLRNDLQFDGVLLTDWAEIYNLHDWHRVSASRKEAVATSLMQTSVDVSMVPTDTDFIQYGLTMLEQHPEQLERLRQSVKRVIKLKLGLGLYEKPVPGNEYVTLTGNKQDVATALDMARESIVLVQNNNATLPLPKQASVFLTGPKEMAGMETEPFVMDFSSKSQNRNRGNYRCSKKREG</sequence>
<accession>A0ACC0WMP0</accession>
<dbReference type="Proteomes" id="UP001163321">
    <property type="component" value="Chromosome 12"/>
</dbReference>